<dbReference type="FunFam" id="3.30.200.20:FF:000466">
    <property type="entry name" value="Putative LRR receptor-like serine/threonine-protein kinase"/>
    <property type="match status" value="1"/>
</dbReference>
<evidence type="ECO:0000256" key="1">
    <source>
        <dbReference type="ARBA" id="ARBA00004167"/>
    </source>
</evidence>
<evidence type="ECO:0000256" key="14">
    <source>
        <dbReference type="SAM" id="Phobius"/>
    </source>
</evidence>
<dbReference type="FunFam" id="3.30.430.20:FF:000004">
    <property type="entry name" value="Receptor-like serine-threonine protein kinase"/>
    <property type="match status" value="1"/>
</dbReference>
<dbReference type="GO" id="GO:0005886">
    <property type="term" value="C:plasma membrane"/>
    <property type="evidence" value="ECO:0007669"/>
    <property type="project" value="TreeGrafter"/>
</dbReference>
<proteinExistence type="predicted"/>
<dbReference type="FunFam" id="3.30.430.20:FF:000006">
    <property type="entry name" value="Receptor-like serine-threonine protein kinase"/>
    <property type="match status" value="1"/>
</dbReference>
<evidence type="ECO:0000256" key="9">
    <source>
        <dbReference type="ARBA" id="ARBA00022840"/>
    </source>
</evidence>
<dbReference type="InterPro" id="IPR000719">
    <property type="entry name" value="Prot_kinase_dom"/>
</dbReference>
<evidence type="ECO:0000256" key="5">
    <source>
        <dbReference type="ARBA" id="ARBA00022729"/>
    </source>
</evidence>
<keyword evidence="5" id="KW-0732">Signal</keyword>
<evidence type="ECO:0000256" key="11">
    <source>
        <dbReference type="ARBA" id="ARBA00023136"/>
    </source>
</evidence>
<evidence type="ECO:0008006" key="19">
    <source>
        <dbReference type="Google" id="ProtNLM"/>
    </source>
</evidence>
<keyword evidence="18" id="KW-1185">Reference proteome</keyword>
<evidence type="ECO:0000256" key="4">
    <source>
        <dbReference type="ARBA" id="ARBA00022692"/>
    </source>
</evidence>
<dbReference type="InterPro" id="IPR038408">
    <property type="entry name" value="GNK2_sf"/>
</dbReference>
<dbReference type="PANTHER" id="PTHR27002:SF1040">
    <property type="entry name" value="OS07G0538400 PROTEIN"/>
    <property type="match status" value="1"/>
</dbReference>
<name>A0AAQ3T3Y7_PASNO</name>
<dbReference type="InterPro" id="IPR001245">
    <property type="entry name" value="Ser-Thr/Tyr_kinase_cat_dom"/>
</dbReference>
<dbReference type="GO" id="GO:0004674">
    <property type="term" value="F:protein serine/threonine kinase activity"/>
    <property type="evidence" value="ECO:0007669"/>
    <property type="project" value="UniProtKB-KW"/>
</dbReference>
<evidence type="ECO:0000256" key="3">
    <source>
        <dbReference type="ARBA" id="ARBA00022679"/>
    </source>
</evidence>
<dbReference type="SUPFAM" id="SSF56112">
    <property type="entry name" value="Protein kinase-like (PK-like)"/>
    <property type="match status" value="1"/>
</dbReference>
<dbReference type="EMBL" id="CP144747">
    <property type="protein sequence ID" value="WVZ66213.1"/>
    <property type="molecule type" value="Genomic_DNA"/>
</dbReference>
<feature type="binding site" evidence="13">
    <location>
        <position position="398"/>
    </location>
    <ligand>
        <name>ATP</name>
        <dbReference type="ChEBI" id="CHEBI:30616"/>
    </ligand>
</feature>
<evidence type="ECO:0000256" key="6">
    <source>
        <dbReference type="ARBA" id="ARBA00022737"/>
    </source>
</evidence>
<keyword evidence="8" id="KW-0418">Kinase</keyword>
<keyword evidence="12" id="KW-0325">Glycoprotein</keyword>
<dbReference type="InterPro" id="IPR011009">
    <property type="entry name" value="Kinase-like_dom_sf"/>
</dbReference>
<evidence type="ECO:0000256" key="2">
    <source>
        <dbReference type="ARBA" id="ARBA00022527"/>
    </source>
</evidence>
<gene>
    <name evidence="17" type="ORF">U9M48_015470</name>
</gene>
<dbReference type="Gene3D" id="3.30.430.20">
    <property type="entry name" value="Gnk2 domain, C-X8-C-X2-C motif"/>
    <property type="match status" value="2"/>
</dbReference>
<dbReference type="CDD" id="cd14066">
    <property type="entry name" value="STKc_IRAK"/>
    <property type="match status" value="1"/>
</dbReference>
<accession>A0AAQ3T3Y7</accession>
<evidence type="ECO:0000259" key="16">
    <source>
        <dbReference type="PROSITE" id="PS51473"/>
    </source>
</evidence>
<keyword evidence="7 13" id="KW-0547">Nucleotide-binding</keyword>
<evidence type="ECO:0000259" key="15">
    <source>
        <dbReference type="PROSITE" id="PS50011"/>
    </source>
</evidence>
<dbReference type="PROSITE" id="PS00107">
    <property type="entry name" value="PROTEIN_KINASE_ATP"/>
    <property type="match status" value="1"/>
</dbReference>
<dbReference type="GO" id="GO:0006950">
    <property type="term" value="P:response to stress"/>
    <property type="evidence" value="ECO:0007669"/>
    <property type="project" value="UniProtKB-ARBA"/>
</dbReference>
<dbReference type="PROSITE" id="PS50011">
    <property type="entry name" value="PROTEIN_KINASE_DOM"/>
    <property type="match status" value="1"/>
</dbReference>
<protein>
    <recommendedName>
        <fullName evidence="19">Cysteine-rich receptor-like protein kinase 10</fullName>
    </recommendedName>
</protein>
<dbReference type="InterPro" id="IPR002902">
    <property type="entry name" value="GNK2"/>
</dbReference>
<keyword evidence="10 14" id="KW-1133">Transmembrane helix</keyword>
<dbReference type="Pfam" id="PF07714">
    <property type="entry name" value="PK_Tyr_Ser-Thr"/>
    <property type="match status" value="1"/>
</dbReference>
<dbReference type="Gene3D" id="1.10.510.10">
    <property type="entry name" value="Transferase(Phosphotransferase) domain 1"/>
    <property type="match status" value="1"/>
</dbReference>
<feature type="domain" description="Protein kinase" evidence="15">
    <location>
        <begin position="369"/>
        <end position="618"/>
    </location>
</feature>
<evidence type="ECO:0000256" key="13">
    <source>
        <dbReference type="PROSITE-ProRule" id="PRU10141"/>
    </source>
</evidence>
<dbReference type="FunFam" id="1.10.510.10:FF:000129">
    <property type="entry name" value="cysteine-rich receptor-like protein kinase 10"/>
    <property type="match status" value="1"/>
</dbReference>
<evidence type="ECO:0000313" key="18">
    <source>
        <dbReference type="Proteomes" id="UP001341281"/>
    </source>
</evidence>
<dbReference type="PROSITE" id="PS00108">
    <property type="entry name" value="PROTEIN_KINASE_ST"/>
    <property type="match status" value="1"/>
</dbReference>
<keyword evidence="3" id="KW-0808">Transferase</keyword>
<reference evidence="17 18" key="1">
    <citation type="submission" date="2024-02" db="EMBL/GenBank/DDBJ databases">
        <title>High-quality chromosome-scale genome assembly of Pensacola bahiagrass (Paspalum notatum Flugge var. saurae).</title>
        <authorList>
            <person name="Vega J.M."/>
            <person name="Podio M."/>
            <person name="Orjuela J."/>
            <person name="Siena L.A."/>
            <person name="Pessino S.C."/>
            <person name="Combes M.C."/>
            <person name="Mariac C."/>
            <person name="Albertini E."/>
            <person name="Pupilli F."/>
            <person name="Ortiz J.P.A."/>
            <person name="Leblanc O."/>
        </authorList>
    </citation>
    <scope>NUCLEOTIDE SEQUENCE [LARGE SCALE GENOMIC DNA]</scope>
    <source>
        <strain evidence="17">R1</strain>
        <tissue evidence="17">Leaf</tissue>
    </source>
</reference>
<dbReference type="PANTHER" id="PTHR27002">
    <property type="entry name" value="RECEPTOR-LIKE SERINE/THREONINE-PROTEIN KINASE SD1-8"/>
    <property type="match status" value="1"/>
</dbReference>
<evidence type="ECO:0000256" key="12">
    <source>
        <dbReference type="ARBA" id="ARBA00023180"/>
    </source>
</evidence>
<evidence type="ECO:0000256" key="7">
    <source>
        <dbReference type="ARBA" id="ARBA00022741"/>
    </source>
</evidence>
<keyword evidence="11 14" id="KW-0472">Membrane</keyword>
<sequence length="668" mass="73137">MIRVYLKELKLPPIITLSAVHTVPMALHLLAVAAIVAAAVSPLAPSAAGLPWQVCGTSSYFQPKSRYQTNLNLLAATLPKDASASPTLYATAVVGAIPEQVWGMGLCRGDTNASLCLSCLTKAFQDLTSDCSYYKDATMYYEWCILHYSDVHTLPDDDTGPTDNLYSVSNNNNVTSDPGRFMSLLAALTNATVEHAANNSTRRFATGEADFDKEIPKVYTLAQCVPDQTPAQCHKCLSGIVVESLAVFQSSIGGRVLGVNCSYRYETAPFFNGPAMVRLASPSSGAPPPVPTAMAGGGGRKHRVFTVLVAVVLPTLAALNILVCYCFWRRRRAVAQAKQSSPMYSAEADDMEMVDLFDISTLRAATGNFDESNKLGEGGFGKVYKGVLPDDGKEIAVKRLSMSSTQGVAELKNELASVARLRHKNLVRLIGVCLAEQQERLLVYEFVPNRSLDLTLFDSENENRKLLNWEQRYNIIKGIARGLQYLHEDSRVRVVHRDLKASNILLDENMNPKISDFGLAMIFQRDQTQAVTNRIFGTYGYMAPEYAMCGKYSVKSDAFSFGVMVLEIITGRSSSKSGDLLNTVWEHWEAETVAELVDPRMGGSFEKREVVRCIHAALLCVQEDPAARPVMSYVVTMLGTDIGTLQAPCKPPSFARRNDTILPTDISV</sequence>
<keyword evidence="4 14" id="KW-0812">Transmembrane</keyword>
<dbReference type="InterPro" id="IPR017441">
    <property type="entry name" value="Protein_kinase_ATP_BS"/>
</dbReference>
<organism evidence="17 18">
    <name type="scientific">Paspalum notatum var. saurae</name>
    <dbReference type="NCBI Taxonomy" id="547442"/>
    <lineage>
        <taxon>Eukaryota</taxon>
        <taxon>Viridiplantae</taxon>
        <taxon>Streptophyta</taxon>
        <taxon>Embryophyta</taxon>
        <taxon>Tracheophyta</taxon>
        <taxon>Spermatophyta</taxon>
        <taxon>Magnoliopsida</taxon>
        <taxon>Liliopsida</taxon>
        <taxon>Poales</taxon>
        <taxon>Poaceae</taxon>
        <taxon>PACMAD clade</taxon>
        <taxon>Panicoideae</taxon>
        <taxon>Andropogonodae</taxon>
        <taxon>Paspaleae</taxon>
        <taxon>Paspalinae</taxon>
        <taxon>Paspalum</taxon>
    </lineage>
</organism>
<dbReference type="CDD" id="cd23509">
    <property type="entry name" value="Gnk2-like"/>
    <property type="match status" value="2"/>
</dbReference>
<evidence type="ECO:0000313" key="17">
    <source>
        <dbReference type="EMBL" id="WVZ66213.1"/>
    </source>
</evidence>
<feature type="domain" description="Gnk2-homologous" evidence="16">
    <location>
        <begin position="49"/>
        <end position="153"/>
    </location>
</feature>
<dbReference type="PROSITE" id="PS51473">
    <property type="entry name" value="GNK2"/>
    <property type="match status" value="2"/>
</dbReference>
<dbReference type="Proteomes" id="UP001341281">
    <property type="component" value="Chromosome 03"/>
</dbReference>
<dbReference type="InterPro" id="IPR008271">
    <property type="entry name" value="Ser/Thr_kinase_AS"/>
</dbReference>
<feature type="transmembrane region" description="Helical" evidence="14">
    <location>
        <begin position="304"/>
        <end position="328"/>
    </location>
</feature>
<dbReference type="GO" id="GO:0005524">
    <property type="term" value="F:ATP binding"/>
    <property type="evidence" value="ECO:0007669"/>
    <property type="project" value="UniProtKB-UniRule"/>
</dbReference>
<comment type="subcellular location">
    <subcellularLocation>
        <location evidence="1">Membrane</location>
        <topology evidence="1">Single-pass membrane protein</topology>
    </subcellularLocation>
</comment>
<evidence type="ECO:0000256" key="10">
    <source>
        <dbReference type="ARBA" id="ARBA00022989"/>
    </source>
</evidence>
<evidence type="ECO:0000256" key="8">
    <source>
        <dbReference type="ARBA" id="ARBA00022777"/>
    </source>
</evidence>
<keyword evidence="2" id="KW-0723">Serine/threonine-protein kinase</keyword>
<dbReference type="Pfam" id="PF01657">
    <property type="entry name" value="Stress-antifung"/>
    <property type="match status" value="2"/>
</dbReference>
<dbReference type="SMART" id="SM00220">
    <property type="entry name" value="S_TKc"/>
    <property type="match status" value="1"/>
</dbReference>
<feature type="domain" description="Gnk2-homologous" evidence="16">
    <location>
        <begin position="162"/>
        <end position="270"/>
    </location>
</feature>
<keyword evidence="9 13" id="KW-0067">ATP-binding</keyword>
<dbReference type="AlphaFoldDB" id="A0AAQ3T3Y7"/>
<dbReference type="Gene3D" id="3.30.200.20">
    <property type="entry name" value="Phosphorylase Kinase, domain 1"/>
    <property type="match status" value="1"/>
</dbReference>
<keyword evidence="6" id="KW-0677">Repeat</keyword>